<accession>A0A9D1NLA8</accession>
<protein>
    <submittedName>
        <fullName evidence="1">Uncharacterized protein</fullName>
    </submittedName>
</protein>
<reference evidence="1" key="2">
    <citation type="journal article" date="2021" name="PeerJ">
        <title>Extensive microbial diversity within the chicken gut microbiome revealed by metagenomics and culture.</title>
        <authorList>
            <person name="Gilroy R."/>
            <person name="Ravi A."/>
            <person name="Getino M."/>
            <person name="Pursley I."/>
            <person name="Horton D.L."/>
            <person name="Alikhan N.F."/>
            <person name="Baker D."/>
            <person name="Gharbi K."/>
            <person name="Hall N."/>
            <person name="Watson M."/>
            <person name="Adriaenssens E.M."/>
            <person name="Foster-Nyarko E."/>
            <person name="Jarju S."/>
            <person name="Secka A."/>
            <person name="Antonio M."/>
            <person name="Oren A."/>
            <person name="Chaudhuri R.R."/>
            <person name="La Ragione R."/>
            <person name="Hildebrand F."/>
            <person name="Pallen M.J."/>
        </authorList>
    </citation>
    <scope>NUCLEOTIDE SEQUENCE</scope>
    <source>
        <strain evidence="1">10669</strain>
    </source>
</reference>
<evidence type="ECO:0000313" key="1">
    <source>
        <dbReference type="EMBL" id="HIV04533.1"/>
    </source>
</evidence>
<reference evidence="1" key="1">
    <citation type="submission" date="2020-10" db="EMBL/GenBank/DDBJ databases">
        <authorList>
            <person name="Gilroy R."/>
        </authorList>
    </citation>
    <scope>NUCLEOTIDE SEQUENCE</scope>
    <source>
        <strain evidence="1">10669</strain>
    </source>
</reference>
<comment type="caution">
    <text evidence="1">The sequence shown here is derived from an EMBL/GenBank/DDBJ whole genome shotgun (WGS) entry which is preliminary data.</text>
</comment>
<sequence>MPTSRARVRRRRPAFALIAVLLLTALALVCAFGALRATASFERENENLVALGCARSAALAGAKIALADLQTYTGTDACATAKIVPSASASEWLGAWHGERIRQEFSSGAVPLVSARGVFAGTRSCFLRDAARMSAPAEVPWEKLGENVRFAYFILDESLRASAARREREAHLRRFGGDPETLARLRRQVPRNTHFAHFLDGETTPAALFPEKLAAAPDEKILLAALGDAVPRERRAAARETFTLDAQGVPADWPRRALKFDFFDEKNAALAEAFLPAEAAETLRAAAEDDFRAGTPVATARPAPAGAFGWTFAPFPIPAELTLHVGVFNPRSDGQHRARFHVTARLWNPYAFPLLAREEGMLGMIDFENLPAVCIRNENTGGEFVFSPTDFPVGRFGIVRQTPSDRTCNAYCRIFDATPQGFGEDGNAAGLHGGEVFLARFPDPRAQPQGLARNAGGPSWKYQKDPEKIAKPPYGAEPGRWFHPAHEISVVGLPGALPASFLIRGAAGTLRQETFPRDYAAPVFELRNVALPFFSTTLSGAEYNREKAGDYDASQATFAWKIRLRAEDAAAMRALFAEVDPRLGVFDFSVPAVRAAFEVSALAGNAARAEAEIGGDAETPERLASPLRDPFPNEHAAERRNAFACARIFETPAAADALSVGALAHEAFAAFPCAGGFGEPFPEAAAARERGVSPNSLFDRAYFSAEGKNPHHVRRGENFLVSGAFNVNSVNADAWAAALPRDVPAQGAAGRHLARAFFTLPFSAQIPPAAGTRELRSDEEIAALSGAERERVLFAQGAREVEISALKCLAEAIAEEIRARRERGSKPFRSLEEFADSGVLKAALRESRFNAPGGEEIPAWAPAAIDQGSLMEALAPFAAPRGDTFTILCRAEARDPATGKIRAAACAEMRVQRTAEFFDASQPADTPAGAQNALNRVFGRRYEIASFRWVPADEL</sequence>
<gene>
    <name evidence="1" type="ORF">IAC75_05230</name>
</gene>
<organism evidence="1 2">
    <name type="scientific">Candidatus Spyradosoma merdigallinarum</name>
    <dbReference type="NCBI Taxonomy" id="2840950"/>
    <lineage>
        <taxon>Bacteria</taxon>
        <taxon>Pseudomonadati</taxon>
        <taxon>Verrucomicrobiota</taxon>
        <taxon>Opitutia</taxon>
        <taxon>Opitutia incertae sedis</taxon>
        <taxon>Candidatus Spyradosoma</taxon>
    </lineage>
</organism>
<dbReference type="Proteomes" id="UP000886812">
    <property type="component" value="Unassembled WGS sequence"/>
</dbReference>
<dbReference type="AlphaFoldDB" id="A0A9D1NLA8"/>
<proteinExistence type="predicted"/>
<evidence type="ECO:0000313" key="2">
    <source>
        <dbReference type="Proteomes" id="UP000886812"/>
    </source>
</evidence>
<name>A0A9D1NLA8_9BACT</name>
<dbReference type="EMBL" id="DVOG01000135">
    <property type="protein sequence ID" value="HIV04533.1"/>
    <property type="molecule type" value="Genomic_DNA"/>
</dbReference>